<gene>
    <name evidence="3" type="ORF">D0962_23355</name>
</gene>
<feature type="region of interest" description="Disordered" evidence="2">
    <location>
        <begin position="239"/>
        <end position="296"/>
    </location>
</feature>
<dbReference type="RefSeq" id="WP_163666918.1">
    <property type="nucleotide sequence ID" value="NZ_QZCE01000002.1"/>
</dbReference>
<feature type="compositionally biased region" description="Polar residues" evidence="2">
    <location>
        <begin position="243"/>
        <end position="258"/>
    </location>
</feature>
<evidence type="ECO:0000256" key="1">
    <source>
        <dbReference type="SAM" id="Coils"/>
    </source>
</evidence>
<accession>A0A6M0SB10</accession>
<dbReference type="EMBL" id="QZCE01000002">
    <property type="protein sequence ID" value="NEZ65657.1"/>
    <property type="molecule type" value="Genomic_DNA"/>
</dbReference>
<evidence type="ECO:0000256" key="2">
    <source>
        <dbReference type="SAM" id="MobiDB-lite"/>
    </source>
</evidence>
<evidence type="ECO:0000313" key="4">
    <source>
        <dbReference type="Proteomes" id="UP000473574"/>
    </source>
</evidence>
<evidence type="ECO:0000313" key="3">
    <source>
        <dbReference type="EMBL" id="NEZ65657.1"/>
    </source>
</evidence>
<keyword evidence="1" id="KW-0175">Coiled coil</keyword>
<protein>
    <submittedName>
        <fullName evidence="3">Uncharacterized protein</fullName>
    </submittedName>
</protein>
<reference evidence="3 4" key="1">
    <citation type="journal article" date="2020" name="Microb. Ecol.">
        <title>Ecogenomics of the Marine Benthic Filamentous Cyanobacterium Adonisia.</title>
        <authorList>
            <person name="Walter J.M."/>
            <person name="Coutinho F.H."/>
            <person name="Leomil L."/>
            <person name="Hargreaves P.I."/>
            <person name="Campeao M.E."/>
            <person name="Vieira V.V."/>
            <person name="Silva B.S."/>
            <person name="Fistarol G.O."/>
            <person name="Salomon P.S."/>
            <person name="Sawabe T."/>
            <person name="Mino S."/>
            <person name="Hosokawa M."/>
            <person name="Miyashita H."/>
            <person name="Maruyama F."/>
            <person name="van Verk M.C."/>
            <person name="Dutilh B.E."/>
            <person name="Thompson C.C."/>
            <person name="Thompson F.L."/>
        </authorList>
    </citation>
    <scope>NUCLEOTIDE SEQUENCE [LARGE SCALE GENOMIC DNA]</scope>
    <source>
        <strain evidence="3 4">CCMR0082</strain>
    </source>
</reference>
<sequence length="296" mass="32753">MALDDQDIQKIQGLITKTFEGLPTVLDEQLNSKLKTWMKDEVIPMINGAKKSTLGDLEEKLGTIQETVAGLQKAQTENTPVDVEAAIAAGLEKILGDDQPDAKDKKQPKEGIDLEQLKKDMFAEFQTQFVDPLKQRVDQAEADKAKALEDFQAIEKRQAEQKRDTDFIGLLSKNDGIANDAAKLAFRAMVDEGLIQPSTDGTRYVVKERDKYDQEDIFTDATERLEQLVKHDSLKFFRPARQGTGTNSAPANNGTPANPTYKVIDPNSPPDASSMLETMKSNPDELLADLDKLATS</sequence>
<dbReference type="Proteomes" id="UP000473574">
    <property type="component" value="Unassembled WGS sequence"/>
</dbReference>
<feature type="coiled-coil region" evidence="1">
    <location>
        <begin position="130"/>
        <end position="157"/>
    </location>
</feature>
<organism evidence="3 4">
    <name type="scientific">Adonisia turfae CCMR0082</name>
    <dbReference type="NCBI Taxonomy" id="2304604"/>
    <lineage>
        <taxon>Bacteria</taxon>
        <taxon>Bacillati</taxon>
        <taxon>Cyanobacteriota</taxon>
        <taxon>Adonisia</taxon>
        <taxon>Adonisia turfae</taxon>
    </lineage>
</organism>
<dbReference type="AlphaFoldDB" id="A0A6M0SB10"/>
<comment type="caution">
    <text evidence="3">The sequence shown here is derived from an EMBL/GenBank/DDBJ whole genome shotgun (WGS) entry which is preliminary data.</text>
</comment>
<proteinExistence type="predicted"/>
<name>A0A6M0SB10_9CYAN</name>